<evidence type="ECO:0000313" key="2">
    <source>
        <dbReference type="Proteomes" id="UP000829398"/>
    </source>
</evidence>
<comment type="caution">
    <text evidence="1">The sequence shown here is derived from an EMBL/GenBank/DDBJ whole genome shotgun (WGS) entry which is preliminary data.</text>
</comment>
<reference evidence="2" key="1">
    <citation type="journal article" date="2023" name="Hortic. Res.">
        <title>A chromosome-level phased genome enabling allele-level studies in sweet orange: a case study on citrus Huanglongbing tolerance.</title>
        <authorList>
            <person name="Wu B."/>
            <person name="Yu Q."/>
            <person name="Deng Z."/>
            <person name="Duan Y."/>
            <person name="Luo F."/>
            <person name="Gmitter F. Jr."/>
        </authorList>
    </citation>
    <scope>NUCLEOTIDE SEQUENCE [LARGE SCALE GENOMIC DNA]</scope>
    <source>
        <strain evidence="2">cv. Valencia</strain>
    </source>
</reference>
<accession>A0ACB8MWQ3</accession>
<dbReference type="Proteomes" id="UP000829398">
    <property type="component" value="Chromosome 2"/>
</dbReference>
<keyword evidence="2" id="KW-1185">Reference proteome</keyword>
<evidence type="ECO:0000313" key="1">
    <source>
        <dbReference type="EMBL" id="KAH9789996.1"/>
    </source>
</evidence>
<dbReference type="EMBL" id="CM039171">
    <property type="protein sequence ID" value="KAH9789996.1"/>
    <property type="molecule type" value="Genomic_DNA"/>
</dbReference>
<gene>
    <name evidence="1" type="ORF">KPL71_003249</name>
</gene>
<sequence length="468" mass="54522">MKFGETGKWDRCCVYVRQAPVPLPAAHKPTDFIEYMILDLICLVVSFETEEISEDLINRLPDDILVNIISHLTLKEAARTSVLSNRWRNLWTFTNSLEFDASESLWNVGFGNLEQERSKYINWVNNVLELHRGSTINEFKVRFDLCDFHQSDITNWVYTVLGKRVQYIKLDLWPGRYGHYYTFPKEFYNSIESGRGLSGIKFLRCLHFKTVNVNGKDIELFIQNCPLLDRLCVDHSKTLVRLRVIGSSIQLKYLEIQSCYLMEEIEISAPSLLSFRYYGQAIKINIENVPQLVDVSIRGSHTFRVTYFVGPIISCFPQLKTLELDSCNEVYMQFSLFELPKLIDLRLRVTTPNRESLLGLTCIMKACPFLQKLILQLNDHGRRLGKKRQQFPKYSHQHLKVVELHGFLGRQFDVELAQYLFQNATMLEKLIIEPSRYVRKKVLRNCVKMLEAKVPHSVKLIVGSLYTD</sequence>
<organism evidence="1 2">
    <name type="scientific">Citrus sinensis</name>
    <name type="common">Sweet orange</name>
    <name type="synonym">Citrus aurantium var. sinensis</name>
    <dbReference type="NCBI Taxonomy" id="2711"/>
    <lineage>
        <taxon>Eukaryota</taxon>
        <taxon>Viridiplantae</taxon>
        <taxon>Streptophyta</taxon>
        <taxon>Embryophyta</taxon>
        <taxon>Tracheophyta</taxon>
        <taxon>Spermatophyta</taxon>
        <taxon>Magnoliopsida</taxon>
        <taxon>eudicotyledons</taxon>
        <taxon>Gunneridae</taxon>
        <taxon>Pentapetalae</taxon>
        <taxon>rosids</taxon>
        <taxon>malvids</taxon>
        <taxon>Sapindales</taxon>
        <taxon>Rutaceae</taxon>
        <taxon>Aurantioideae</taxon>
        <taxon>Citrus</taxon>
    </lineage>
</organism>
<name>A0ACB8MWQ3_CITSI</name>
<protein>
    <submittedName>
        <fullName evidence="1">F-box domain-containing protein</fullName>
    </submittedName>
</protein>
<proteinExistence type="predicted"/>